<sequence length="161" mass="18633">MSVQSIIETLNKLISIHRQLLDLSIQKTEIVKEGQIEKLQSVLVKERKLVQQLEKEETVRHEEVKNWFAQQGLSNDEATMTNLLNHIENEIEKIELEEHAVQLTDLIVKLKQQEQLNLALIHQSMQFVQLSIDLLSPSLKNLNYGDKQQPTVNRSLFDSKA</sequence>
<accession>A0A916RR48</accession>
<reference evidence="3" key="1">
    <citation type="journal article" date="2014" name="Int. J. Syst. Evol. Microbiol.">
        <title>Complete genome sequence of Corynebacterium casei LMG S-19264T (=DSM 44701T), isolated from a smear-ripened cheese.</title>
        <authorList>
            <consortium name="US DOE Joint Genome Institute (JGI-PGF)"/>
            <person name="Walter F."/>
            <person name="Albersmeier A."/>
            <person name="Kalinowski J."/>
            <person name="Ruckert C."/>
        </authorList>
    </citation>
    <scope>NUCLEOTIDE SEQUENCE</scope>
    <source>
        <strain evidence="3">CGMCC 1.12408</strain>
    </source>
</reference>
<feature type="coiled-coil region" evidence="2">
    <location>
        <begin position="36"/>
        <end position="113"/>
    </location>
</feature>
<dbReference type="Pfam" id="PF05130">
    <property type="entry name" value="FlgN"/>
    <property type="match status" value="1"/>
</dbReference>
<evidence type="ECO:0000256" key="2">
    <source>
        <dbReference type="SAM" id="Coils"/>
    </source>
</evidence>
<name>A0A916RR48_9BACI</name>
<dbReference type="RefSeq" id="WP_188383467.1">
    <property type="nucleotide sequence ID" value="NZ_BMEY01000003.1"/>
</dbReference>
<organism evidence="3 4">
    <name type="scientific">Ornithinibacillus halotolerans</name>
    <dbReference type="NCBI Taxonomy" id="1274357"/>
    <lineage>
        <taxon>Bacteria</taxon>
        <taxon>Bacillati</taxon>
        <taxon>Bacillota</taxon>
        <taxon>Bacilli</taxon>
        <taxon>Bacillales</taxon>
        <taxon>Bacillaceae</taxon>
        <taxon>Ornithinibacillus</taxon>
    </lineage>
</organism>
<keyword evidence="2" id="KW-0175">Coiled coil</keyword>
<dbReference type="SUPFAM" id="SSF140566">
    <property type="entry name" value="FlgN-like"/>
    <property type="match status" value="1"/>
</dbReference>
<dbReference type="EMBL" id="BMEY01000003">
    <property type="protein sequence ID" value="GGA67165.1"/>
    <property type="molecule type" value="Genomic_DNA"/>
</dbReference>
<keyword evidence="1" id="KW-1005">Bacterial flagellum biogenesis</keyword>
<proteinExistence type="predicted"/>
<evidence type="ECO:0000313" key="3">
    <source>
        <dbReference type="EMBL" id="GGA67165.1"/>
    </source>
</evidence>
<dbReference type="InterPro" id="IPR007809">
    <property type="entry name" value="FlgN-like"/>
</dbReference>
<keyword evidence="4" id="KW-1185">Reference proteome</keyword>
<reference evidence="3" key="2">
    <citation type="submission" date="2020-09" db="EMBL/GenBank/DDBJ databases">
        <authorList>
            <person name="Sun Q."/>
            <person name="Zhou Y."/>
        </authorList>
    </citation>
    <scope>NUCLEOTIDE SEQUENCE</scope>
    <source>
        <strain evidence="3">CGMCC 1.12408</strain>
    </source>
</reference>
<evidence type="ECO:0000313" key="4">
    <source>
        <dbReference type="Proteomes" id="UP000613512"/>
    </source>
</evidence>
<gene>
    <name evidence="3" type="ORF">GCM10008025_08770</name>
</gene>
<dbReference type="InterPro" id="IPR036679">
    <property type="entry name" value="FlgN-like_sf"/>
</dbReference>
<evidence type="ECO:0008006" key="5">
    <source>
        <dbReference type="Google" id="ProtNLM"/>
    </source>
</evidence>
<dbReference type="GO" id="GO:0044780">
    <property type="term" value="P:bacterial-type flagellum assembly"/>
    <property type="evidence" value="ECO:0007669"/>
    <property type="project" value="InterPro"/>
</dbReference>
<dbReference type="Proteomes" id="UP000613512">
    <property type="component" value="Unassembled WGS sequence"/>
</dbReference>
<dbReference type="AlphaFoldDB" id="A0A916RR48"/>
<dbReference type="Gene3D" id="1.20.58.300">
    <property type="entry name" value="FlgN-like"/>
    <property type="match status" value="1"/>
</dbReference>
<protein>
    <recommendedName>
        <fullName evidence="5">Flagellar protein FlgN</fullName>
    </recommendedName>
</protein>
<evidence type="ECO:0000256" key="1">
    <source>
        <dbReference type="ARBA" id="ARBA00022795"/>
    </source>
</evidence>
<comment type="caution">
    <text evidence="3">The sequence shown here is derived from an EMBL/GenBank/DDBJ whole genome shotgun (WGS) entry which is preliminary data.</text>
</comment>